<sequence>MYFIFEIPNSNETSTASPTISGPRREAQASPLAPTTQSIESLNCSGSHNNNLEMSHNGQQMNDNIQIACNQRICKRRSTKSSYVNHSNNRTKEGEEL</sequence>
<evidence type="ECO:0000256" key="1">
    <source>
        <dbReference type="SAM" id="MobiDB-lite"/>
    </source>
</evidence>
<reference evidence="2" key="1">
    <citation type="submission" date="2021-03" db="EMBL/GenBank/DDBJ databases">
        <title>Draft genome sequence of rust myrtle Austropuccinia psidii MF-1, a brazilian biotype.</title>
        <authorList>
            <person name="Quecine M.C."/>
            <person name="Pachon D.M.R."/>
            <person name="Bonatelli M.L."/>
            <person name="Correr F.H."/>
            <person name="Franceschini L.M."/>
            <person name="Leite T.F."/>
            <person name="Margarido G.R.A."/>
            <person name="Almeida C.A."/>
            <person name="Ferrarezi J.A."/>
            <person name="Labate C.A."/>
        </authorList>
    </citation>
    <scope>NUCLEOTIDE SEQUENCE</scope>
    <source>
        <strain evidence="2">MF-1</strain>
    </source>
</reference>
<dbReference type="EMBL" id="AVOT02003181">
    <property type="protein sequence ID" value="MBW0472722.1"/>
    <property type="molecule type" value="Genomic_DNA"/>
</dbReference>
<protein>
    <submittedName>
        <fullName evidence="2">Uncharacterized protein</fullName>
    </submittedName>
</protein>
<feature type="compositionally biased region" description="Polar residues" evidence="1">
    <location>
        <begin position="8"/>
        <end position="20"/>
    </location>
</feature>
<evidence type="ECO:0000313" key="2">
    <source>
        <dbReference type="EMBL" id="MBW0472722.1"/>
    </source>
</evidence>
<organism evidence="2 3">
    <name type="scientific">Austropuccinia psidii MF-1</name>
    <dbReference type="NCBI Taxonomy" id="1389203"/>
    <lineage>
        <taxon>Eukaryota</taxon>
        <taxon>Fungi</taxon>
        <taxon>Dikarya</taxon>
        <taxon>Basidiomycota</taxon>
        <taxon>Pucciniomycotina</taxon>
        <taxon>Pucciniomycetes</taxon>
        <taxon>Pucciniales</taxon>
        <taxon>Sphaerophragmiaceae</taxon>
        <taxon>Austropuccinia</taxon>
    </lineage>
</organism>
<comment type="caution">
    <text evidence="2">The sequence shown here is derived from an EMBL/GenBank/DDBJ whole genome shotgun (WGS) entry which is preliminary data.</text>
</comment>
<accession>A0A9Q3GN11</accession>
<dbReference type="AlphaFoldDB" id="A0A9Q3GN11"/>
<keyword evidence="3" id="KW-1185">Reference proteome</keyword>
<name>A0A9Q3GN11_9BASI</name>
<feature type="compositionally biased region" description="Polar residues" evidence="1">
    <location>
        <begin position="33"/>
        <end position="59"/>
    </location>
</feature>
<proteinExistence type="predicted"/>
<feature type="region of interest" description="Disordered" evidence="1">
    <location>
        <begin position="77"/>
        <end position="97"/>
    </location>
</feature>
<dbReference type="Proteomes" id="UP000765509">
    <property type="component" value="Unassembled WGS sequence"/>
</dbReference>
<feature type="region of interest" description="Disordered" evidence="1">
    <location>
        <begin position="7"/>
        <end position="59"/>
    </location>
</feature>
<gene>
    <name evidence="2" type="ORF">O181_012437</name>
</gene>
<evidence type="ECO:0000313" key="3">
    <source>
        <dbReference type="Proteomes" id="UP000765509"/>
    </source>
</evidence>